<protein>
    <recommendedName>
        <fullName evidence="1">ACT domain-containing protein</fullName>
    </recommendedName>
</protein>
<dbReference type="InterPro" id="IPR054480">
    <property type="entry name" value="AHAS_small-like_ACT"/>
</dbReference>
<name>A0ABQ6JR72_9ACTN</name>
<evidence type="ECO:0000259" key="1">
    <source>
        <dbReference type="PROSITE" id="PS51671"/>
    </source>
</evidence>
<dbReference type="Proteomes" id="UP001157017">
    <property type="component" value="Unassembled WGS sequence"/>
</dbReference>
<dbReference type="PROSITE" id="PS51671">
    <property type="entry name" value="ACT"/>
    <property type="match status" value="1"/>
</dbReference>
<dbReference type="CDD" id="cd04901">
    <property type="entry name" value="ACT_3PGDH"/>
    <property type="match status" value="1"/>
</dbReference>
<dbReference type="SUPFAM" id="SSF55021">
    <property type="entry name" value="ACT-like"/>
    <property type="match status" value="1"/>
</dbReference>
<dbReference type="Pfam" id="PF22629">
    <property type="entry name" value="ACT_AHAS_ss"/>
    <property type="match status" value="1"/>
</dbReference>
<dbReference type="InterPro" id="IPR045865">
    <property type="entry name" value="ACT-like_dom_sf"/>
</dbReference>
<reference evidence="3" key="1">
    <citation type="journal article" date="2019" name="Int. J. Syst. Evol. Microbiol.">
        <title>The Global Catalogue of Microorganisms (GCM) 10K type strain sequencing project: providing services to taxonomists for standard genome sequencing and annotation.</title>
        <authorList>
            <consortium name="The Broad Institute Genomics Platform"/>
            <consortium name="The Broad Institute Genome Sequencing Center for Infectious Disease"/>
            <person name="Wu L."/>
            <person name="Ma J."/>
        </authorList>
    </citation>
    <scope>NUCLEOTIDE SEQUENCE [LARGE SCALE GENOMIC DNA]</scope>
    <source>
        <strain evidence="3">NBRC 108730</strain>
    </source>
</reference>
<keyword evidence="3" id="KW-1185">Reference proteome</keyword>
<sequence length="87" mass="9351">MSVNLPPIGAGDLAGSHRLAHMHRNVPGVLATVNALFAEHGVNVDSQSLSTRGEVGYLVTDIGADYTPEMVTRLQQMPETIRLRVLS</sequence>
<dbReference type="EMBL" id="BSUZ01000001">
    <property type="protein sequence ID" value="GMA89181.1"/>
    <property type="molecule type" value="Genomic_DNA"/>
</dbReference>
<dbReference type="Gene3D" id="3.30.70.260">
    <property type="match status" value="1"/>
</dbReference>
<comment type="caution">
    <text evidence="2">The sequence shown here is derived from an EMBL/GenBank/DDBJ whole genome shotgun (WGS) entry which is preliminary data.</text>
</comment>
<evidence type="ECO:0000313" key="3">
    <source>
        <dbReference type="Proteomes" id="UP001157017"/>
    </source>
</evidence>
<feature type="domain" description="ACT" evidence="1">
    <location>
        <begin position="18"/>
        <end position="87"/>
    </location>
</feature>
<dbReference type="InterPro" id="IPR002912">
    <property type="entry name" value="ACT_dom"/>
</dbReference>
<evidence type="ECO:0000313" key="2">
    <source>
        <dbReference type="EMBL" id="GMA89181.1"/>
    </source>
</evidence>
<proteinExistence type="predicted"/>
<gene>
    <name evidence="2" type="ORF">GCM10025868_44310</name>
</gene>
<accession>A0ABQ6JR72</accession>
<organism evidence="2 3">
    <name type="scientific">Angustibacter aerolatus</name>
    <dbReference type="NCBI Taxonomy" id="1162965"/>
    <lineage>
        <taxon>Bacteria</taxon>
        <taxon>Bacillati</taxon>
        <taxon>Actinomycetota</taxon>
        <taxon>Actinomycetes</taxon>
        <taxon>Kineosporiales</taxon>
        <taxon>Kineosporiaceae</taxon>
    </lineage>
</organism>